<dbReference type="GO" id="GO:0005524">
    <property type="term" value="F:ATP binding"/>
    <property type="evidence" value="ECO:0007669"/>
    <property type="project" value="UniProtKB-KW"/>
</dbReference>
<keyword evidence="4" id="KW-0067">ATP-binding</keyword>
<dbReference type="EMBL" id="JAEPCM010000347">
    <property type="protein sequence ID" value="MCG7946757.1"/>
    <property type="molecule type" value="Genomic_DNA"/>
</dbReference>
<dbReference type="Proteomes" id="UP000886667">
    <property type="component" value="Unassembled WGS sequence"/>
</dbReference>
<evidence type="ECO:0000256" key="1">
    <source>
        <dbReference type="ARBA" id="ARBA00005417"/>
    </source>
</evidence>
<keyword evidence="4" id="KW-0547">Nucleotide-binding</keyword>
<evidence type="ECO:0000313" key="4">
    <source>
        <dbReference type="EMBL" id="MCG7946757.1"/>
    </source>
</evidence>
<proteinExistence type="inferred from homology"/>
<dbReference type="InterPro" id="IPR003439">
    <property type="entry name" value="ABC_transporter-like_ATP-bd"/>
</dbReference>
<evidence type="ECO:0000313" key="5">
    <source>
        <dbReference type="Proteomes" id="UP000886667"/>
    </source>
</evidence>
<dbReference type="InterPro" id="IPR027417">
    <property type="entry name" value="P-loop_NTPase"/>
</dbReference>
<feature type="non-terminal residue" evidence="4">
    <location>
        <position position="63"/>
    </location>
</feature>
<dbReference type="GO" id="GO:0016887">
    <property type="term" value="F:ATP hydrolysis activity"/>
    <property type="evidence" value="ECO:0007669"/>
    <property type="project" value="InterPro"/>
</dbReference>
<feature type="domain" description="ABC transporter" evidence="3">
    <location>
        <begin position="25"/>
        <end position="63"/>
    </location>
</feature>
<dbReference type="PANTHER" id="PTHR42788">
    <property type="entry name" value="TAURINE IMPORT ATP-BINDING PROTEIN-RELATED"/>
    <property type="match status" value="1"/>
</dbReference>
<comment type="similarity">
    <text evidence="1">Belongs to the ABC transporter superfamily.</text>
</comment>
<dbReference type="InterPro" id="IPR050166">
    <property type="entry name" value="ABC_transporter_ATP-bind"/>
</dbReference>
<name>A0A9E4KD92_9GAMM</name>
<dbReference type="PANTHER" id="PTHR42788:SF13">
    <property type="entry name" value="ALIPHATIC SULFONATES IMPORT ATP-BINDING PROTEIN SSUB"/>
    <property type="match status" value="1"/>
</dbReference>
<sequence>MPQTAAILLKDLRFGWRKNLPEVLHIADLEVPRGERIFIGGASGSGKSTLLALLAGVNLPTQG</sequence>
<keyword evidence="2" id="KW-0813">Transport</keyword>
<dbReference type="Pfam" id="PF00005">
    <property type="entry name" value="ABC_tran"/>
    <property type="match status" value="1"/>
</dbReference>
<accession>A0A9E4KD92</accession>
<dbReference type="AlphaFoldDB" id="A0A9E4KD92"/>
<dbReference type="Gene3D" id="3.40.50.300">
    <property type="entry name" value="P-loop containing nucleotide triphosphate hydrolases"/>
    <property type="match status" value="1"/>
</dbReference>
<dbReference type="SUPFAM" id="SSF52540">
    <property type="entry name" value="P-loop containing nucleoside triphosphate hydrolases"/>
    <property type="match status" value="1"/>
</dbReference>
<organism evidence="4 5">
    <name type="scientific">Candidatus Thiodiazotropha taylori</name>
    <dbReference type="NCBI Taxonomy" id="2792791"/>
    <lineage>
        <taxon>Bacteria</taxon>
        <taxon>Pseudomonadati</taxon>
        <taxon>Pseudomonadota</taxon>
        <taxon>Gammaproteobacteria</taxon>
        <taxon>Chromatiales</taxon>
        <taxon>Sedimenticolaceae</taxon>
        <taxon>Candidatus Thiodiazotropha</taxon>
    </lineage>
</organism>
<gene>
    <name evidence="4" type="ORF">JAZ07_10480</name>
</gene>
<reference evidence="4" key="1">
    <citation type="journal article" date="2021" name="Proc. Natl. Acad. Sci. U.S.A.">
        <title>Global biogeography of chemosynthetic symbionts reveals both localized and globally distributed symbiont groups. .</title>
        <authorList>
            <person name="Osvatic J.T."/>
            <person name="Wilkins L.G.E."/>
            <person name="Leibrecht L."/>
            <person name="Leray M."/>
            <person name="Zauner S."/>
            <person name="Polzin J."/>
            <person name="Camacho Y."/>
            <person name="Gros O."/>
            <person name="van Gils J.A."/>
            <person name="Eisen J.A."/>
            <person name="Petersen J.M."/>
            <person name="Yuen B."/>
        </authorList>
    </citation>
    <scope>NUCLEOTIDE SEQUENCE</scope>
    <source>
        <strain evidence="4">MAGclacostrist064TRANS</strain>
    </source>
</reference>
<protein>
    <submittedName>
        <fullName evidence="4">ATP-binding cassette domain-containing protein</fullName>
    </submittedName>
</protein>
<evidence type="ECO:0000256" key="2">
    <source>
        <dbReference type="ARBA" id="ARBA00022448"/>
    </source>
</evidence>
<evidence type="ECO:0000259" key="3">
    <source>
        <dbReference type="Pfam" id="PF00005"/>
    </source>
</evidence>
<comment type="caution">
    <text evidence="4">The sequence shown here is derived from an EMBL/GenBank/DDBJ whole genome shotgun (WGS) entry which is preliminary data.</text>
</comment>